<evidence type="ECO:0000259" key="1">
    <source>
        <dbReference type="PROSITE" id="PS50802"/>
    </source>
</evidence>
<proteinExistence type="predicted"/>
<dbReference type="CDD" id="cd22757">
    <property type="entry name" value="OTU_P87_VP80-like"/>
    <property type="match status" value="1"/>
</dbReference>
<dbReference type="Proteomes" id="UP000886998">
    <property type="component" value="Unassembled WGS sequence"/>
</dbReference>
<comment type="caution">
    <text evidence="2">The sequence shown here is derived from an EMBL/GenBank/DDBJ whole genome shotgun (WGS) entry which is preliminary data.</text>
</comment>
<gene>
    <name evidence="2" type="ORF">TNIN_339321</name>
</gene>
<feature type="domain" description="OTU" evidence="1">
    <location>
        <begin position="17"/>
        <end position="140"/>
    </location>
</feature>
<reference evidence="2" key="1">
    <citation type="submission" date="2020-08" db="EMBL/GenBank/DDBJ databases">
        <title>Multicomponent nature underlies the extraordinary mechanical properties of spider dragline silk.</title>
        <authorList>
            <person name="Kono N."/>
            <person name="Nakamura H."/>
            <person name="Mori M."/>
            <person name="Yoshida Y."/>
            <person name="Ohtoshi R."/>
            <person name="Malay A.D."/>
            <person name="Moran D.A.P."/>
            <person name="Tomita M."/>
            <person name="Numata K."/>
            <person name="Arakawa K."/>
        </authorList>
    </citation>
    <scope>NUCLEOTIDE SEQUENCE</scope>
</reference>
<sequence>MTLVYELLKLVNDTCLCKVVPIDSDGSCLFSSISYLLCGNVQSSFVVRQAVVDYIISNWGRFKVFTHDHQGNNYPSHKVYKTAMLNTMTYSSASELQAVSELYSCHFQNFYNGHLFTEFRENFETVKNMSDGHFDAYMFVSSHNEECEIFESNIKVVRNS</sequence>
<evidence type="ECO:0000313" key="3">
    <source>
        <dbReference type="Proteomes" id="UP000886998"/>
    </source>
</evidence>
<dbReference type="SUPFAM" id="SSF54001">
    <property type="entry name" value="Cysteine proteinases"/>
    <property type="match status" value="1"/>
</dbReference>
<dbReference type="Pfam" id="PF02338">
    <property type="entry name" value="OTU"/>
    <property type="match status" value="1"/>
</dbReference>
<dbReference type="EMBL" id="BMAV01009841">
    <property type="protein sequence ID" value="GFY54376.1"/>
    <property type="molecule type" value="Genomic_DNA"/>
</dbReference>
<protein>
    <recommendedName>
        <fullName evidence="1">OTU domain-containing protein</fullName>
    </recommendedName>
</protein>
<dbReference type="Gene3D" id="3.90.70.80">
    <property type="match status" value="1"/>
</dbReference>
<name>A0A8X7C2E0_9ARAC</name>
<dbReference type="InterPro" id="IPR003323">
    <property type="entry name" value="OTU_dom"/>
</dbReference>
<dbReference type="InterPro" id="IPR038765">
    <property type="entry name" value="Papain-like_cys_pep_sf"/>
</dbReference>
<evidence type="ECO:0000313" key="2">
    <source>
        <dbReference type="EMBL" id="GFY54376.1"/>
    </source>
</evidence>
<dbReference type="OrthoDB" id="6437120at2759"/>
<accession>A0A8X7C2E0</accession>
<keyword evidence="3" id="KW-1185">Reference proteome</keyword>
<organism evidence="2 3">
    <name type="scientific">Trichonephila inaurata madagascariensis</name>
    <dbReference type="NCBI Taxonomy" id="2747483"/>
    <lineage>
        <taxon>Eukaryota</taxon>
        <taxon>Metazoa</taxon>
        <taxon>Ecdysozoa</taxon>
        <taxon>Arthropoda</taxon>
        <taxon>Chelicerata</taxon>
        <taxon>Arachnida</taxon>
        <taxon>Araneae</taxon>
        <taxon>Araneomorphae</taxon>
        <taxon>Entelegynae</taxon>
        <taxon>Araneoidea</taxon>
        <taxon>Nephilidae</taxon>
        <taxon>Trichonephila</taxon>
        <taxon>Trichonephila inaurata</taxon>
    </lineage>
</organism>
<dbReference type="PROSITE" id="PS50802">
    <property type="entry name" value="OTU"/>
    <property type="match status" value="1"/>
</dbReference>
<dbReference type="AlphaFoldDB" id="A0A8X7C2E0"/>